<comment type="subcellular location">
    <subcellularLocation>
        <location evidence="1">Preautophagosomal structure</location>
    </subcellularLocation>
</comment>
<dbReference type="FunCoup" id="D8S027">
    <property type="interactions" value="1168"/>
</dbReference>
<dbReference type="InterPro" id="IPR001680">
    <property type="entry name" value="WD40_rpt"/>
</dbReference>
<dbReference type="Proteomes" id="UP000001514">
    <property type="component" value="Unassembled WGS sequence"/>
</dbReference>
<dbReference type="HOGENOM" id="CLU_003829_0_0_1"/>
<dbReference type="OMA" id="SIRYDWT"/>
<dbReference type="STRING" id="88036.D8S027"/>
<dbReference type="AlphaFoldDB" id="D8S027"/>
<accession>D8S027</accession>
<dbReference type="InParanoid" id="D8S027"/>
<feature type="domain" description="BCAS3 WD40" evidence="4">
    <location>
        <begin position="92"/>
        <end position="457"/>
    </location>
</feature>
<evidence type="ECO:0000313" key="6">
    <source>
        <dbReference type="Proteomes" id="UP000001514"/>
    </source>
</evidence>
<evidence type="ECO:0000259" key="4">
    <source>
        <dbReference type="Pfam" id="PF21034"/>
    </source>
</evidence>
<evidence type="ECO:0000256" key="1">
    <source>
        <dbReference type="ARBA" id="ARBA00004329"/>
    </source>
</evidence>
<dbReference type="GO" id="GO:0042594">
    <property type="term" value="P:response to starvation"/>
    <property type="evidence" value="ECO:0000318"/>
    <property type="project" value="GO_Central"/>
</dbReference>
<dbReference type="Pfam" id="PF21034">
    <property type="entry name" value="BCAS3_WD40"/>
    <property type="match status" value="1"/>
</dbReference>
<keyword evidence="6" id="KW-1185">Reference proteome</keyword>
<dbReference type="SMART" id="SM00320">
    <property type="entry name" value="WD40"/>
    <property type="match status" value="1"/>
</dbReference>
<feature type="domain" description="BCAS3" evidence="3">
    <location>
        <begin position="617"/>
        <end position="687"/>
    </location>
</feature>
<reference evidence="5 6" key="1">
    <citation type="journal article" date="2011" name="Science">
        <title>The Selaginella genome identifies genetic changes associated with the evolution of vascular plants.</title>
        <authorList>
            <person name="Banks J.A."/>
            <person name="Nishiyama T."/>
            <person name="Hasebe M."/>
            <person name="Bowman J.L."/>
            <person name="Gribskov M."/>
            <person name="dePamphilis C."/>
            <person name="Albert V.A."/>
            <person name="Aono N."/>
            <person name="Aoyama T."/>
            <person name="Ambrose B.A."/>
            <person name="Ashton N.W."/>
            <person name="Axtell M.J."/>
            <person name="Barker E."/>
            <person name="Barker M.S."/>
            <person name="Bennetzen J.L."/>
            <person name="Bonawitz N.D."/>
            <person name="Chapple C."/>
            <person name="Cheng C."/>
            <person name="Correa L.G."/>
            <person name="Dacre M."/>
            <person name="DeBarry J."/>
            <person name="Dreyer I."/>
            <person name="Elias M."/>
            <person name="Engstrom E.M."/>
            <person name="Estelle M."/>
            <person name="Feng L."/>
            <person name="Finet C."/>
            <person name="Floyd S.K."/>
            <person name="Frommer W.B."/>
            <person name="Fujita T."/>
            <person name="Gramzow L."/>
            <person name="Gutensohn M."/>
            <person name="Harholt J."/>
            <person name="Hattori M."/>
            <person name="Heyl A."/>
            <person name="Hirai T."/>
            <person name="Hiwatashi Y."/>
            <person name="Ishikawa M."/>
            <person name="Iwata M."/>
            <person name="Karol K.G."/>
            <person name="Koehler B."/>
            <person name="Kolukisaoglu U."/>
            <person name="Kubo M."/>
            <person name="Kurata T."/>
            <person name="Lalonde S."/>
            <person name="Li K."/>
            <person name="Li Y."/>
            <person name="Litt A."/>
            <person name="Lyons E."/>
            <person name="Manning G."/>
            <person name="Maruyama T."/>
            <person name="Michael T.P."/>
            <person name="Mikami K."/>
            <person name="Miyazaki S."/>
            <person name="Morinaga S."/>
            <person name="Murata T."/>
            <person name="Mueller-Roeber B."/>
            <person name="Nelson D.R."/>
            <person name="Obara M."/>
            <person name="Oguri Y."/>
            <person name="Olmstead R.G."/>
            <person name="Onodera N."/>
            <person name="Petersen B.L."/>
            <person name="Pils B."/>
            <person name="Prigge M."/>
            <person name="Rensing S.A."/>
            <person name="Riano-Pachon D.M."/>
            <person name="Roberts A.W."/>
            <person name="Sato Y."/>
            <person name="Scheller H.V."/>
            <person name="Schulz B."/>
            <person name="Schulz C."/>
            <person name="Shakirov E.V."/>
            <person name="Shibagaki N."/>
            <person name="Shinohara N."/>
            <person name="Shippen D.E."/>
            <person name="Soerensen I."/>
            <person name="Sotooka R."/>
            <person name="Sugimoto N."/>
            <person name="Sugita M."/>
            <person name="Sumikawa N."/>
            <person name="Tanurdzic M."/>
            <person name="Theissen G."/>
            <person name="Ulvskov P."/>
            <person name="Wakazuki S."/>
            <person name="Weng J.K."/>
            <person name="Willats W.W."/>
            <person name="Wipf D."/>
            <person name="Wolf P.G."/>
            <person name="Yang L."/>
            <person name="Zimmer A.D."/>
            <person name="Zhu Q."/>
            <person name="Mitros T."/>
            <person name="Hellsten U."/>
            <person name="Loque D."/>
            <person name="Otillar R."/>
            <person name="Salamov A."/>
            <person name="Schmutz J."/>
            <person name="Shapiro H."/>
            <person name="Lindquist E."/>
            <person name="Lucas S."/>
            <person name="Rokhsar D."/>
            <person name="Grigoriev I.V."/>
        </authorList>
    </citation>
    <scope>NUCLEOTIDE SEQUENCE [LARGE SCALE GENOMIC DNA]</scope>
</reference>
<gene>
    <name evidence="5" type="ORF">SELMODRAFT_443277</name>
</gene>
<dbReference type="InterPro" id="IPR022175">
    <property type="entry name" value="BCAS3_dom"/>
</dbReference>
<dbReference type="GO" id="GO:0000407">
    <property type="term" value="C:phagophore assembly site"/>
    <property type="evidence" value="ECO:0007669"/>
    <property type="project" value="UniProtKB-SubCell"/>
</dbReference>
<feature type="region of interest" description="Disordered" evidence="2">
    <location>
        <begin position="1"/>
        <end position="21"/>
    </location>
</feature>
<dbReference type="Gramene" id="EFJ22256">
    <property type="protein sequence ID" value="EFJ22256"/>
    <property type="gene ID" value="SELMODRAFT_443277"/>
</dbReference>
<name>D8S027_SELML</name>
<dbReference type="Gene3D" id="2.130.10.10">
    <property type="entry name" value="YVTN repeat-like/Quinoprotein amine dehydrogenase"/>
    <property type="match status" value="1"/>
</dbReference>
<dbReference type="PANTHER" id="PTHR13268">
    <property type="entry name" value="BREAST CARCINOMA AMPLIFIED SEQUENCE 3"/>
    <property type="match status" value="1"/>
</dbReference>
<sequence length="855" mass="92512">MQEEEIFEGMRNDASSRSPRFGVARNGSSKFTWRAISSYLRSVSAGNIAATVRTASSSVTSTASHEEDKHREQVQWASLDTLEVGPGLFRHVLLLTYLHGFQVWDLEDAGSVRDIVSKRDGRAAFLRLKPLTESQAGELKDVEPLLLVVTGDYARGNSGGNGTVRAVHPHFVPTVVRFYSLRTHNYVKELRFRTGIYAVRCSRRLIAVALANQIYGYDADTLQTIVSVLTYSMPSTGLGAANAGYGALALGPRWMAYPANQPFMSSVGRVSPQHLISPGISPSTSPASGGLVAHYAMESSKQLAAGIMTLGDMGYKTLSKYCSDLLPEGASNGASTETEYAGTVIVRDYVENKIIAQFRAHSSPISALCFDPSGTLLVTASVYGHNLNVFRLTPTADAKASHVHLYKLCRGVTNAVIQDISFSHDSHWISVSTSRGTSHLFAISPFGGGVGPQTHGACSVDPFTGPMVVPTPAYPWWTSNGPLRASQQALPPPPPAITLSVVSRIKNGLGWRGTGRPNGSSASSGAVAAGFHDGDCGSSEGGNCSLRDKLWVLCPSGYLTKYLLRPCTGGEGGYSTEGSSSPGQSQDLRLIVEPSEKWDICRRKDWLEREASYPDEQSLKTEMKVEELQRWYMSNAEVQISQARPLPIWAKPNVYFHALLVKDNQELEIEKMPHQVIEIRRKDLKPLVDRLQQRDGIAVPKYRLHNNLETQIQRSSSGSSFGSEGPLVDSSCGSNGFHHNYQGSDVYITAASPGGMLQNDLFSASCLHGNHVLAAVPNPTTAPAEEAIAAASMANELQDPGPALEPEPAAAVDCEAGNAENEAQQSHGAESWEGAMFPFCEEVLRRWSGRNNGRR</sequence>
<dbReference type="EMBL" id="GL377596">
    <property type="protein sequence ID" value="EFJ22256.1"/>
    <property type="molecule type" value="Genomic_DNA"/>
</dbReference>
<dbReference type="eggNOG" id="KOG2109">
    <property type="taxonomic scope" value="Eukaryota"/>
</dbReference>
<organism evidence="6">
    <name type="scientific">Selaginella moellendorffii</name>
    <name type="common">Spikemoss</name>
    <dbReference type="NCBI Taxonomy" id="88036"/>
    <lineage>
        <taxon>Eukaryota</taxon>
        <taxon>Viridiplantae</taxon>
        <taxon>Streptophyta</taxon>
        <taxon>Embryophyta</taxon>
        <taxon>Tracheophyta</taxon>
        <taxon>Lycopodiopsida</taxon>
        <taxon>Selaginellales</taxon>
        <taxon>Selaginellaceae</taxon>
        <taxon>Selaginella</taxon>
    </lineage>
</organism>
<proteinExistence type="predicted"/>
<evidence type="ECO:0000313" key="5">
    <source>
        <dbReference type="EMBL" id="EFJ22256.1"/>
    </source>
</evidence>
<dbReference type="GO" id="GO:0006914">
    <property type="term" value="P:autophagy"/>
    <property type="evidence" value="ECO:0007669"/>
    <property type="project" value="InterPro"/>
</dbReference>
<dbReference type="SUPFAM" id="SSF50978">
    <property type="entry name" value="WD40 repeat-like"/>
    <property type="match status" value="1"/>
</dbReference>
<dbReference type="GO" id="GO:0005737">
    <property type="term" value="C:cytoplasm"/>
    <property type="evidence" value="ECO:0000318"/>
    <property type="project" value="GO_Central"/>
</dbReference>
<dbReference type="InterPro" id="IPR045142">
    <property type="entry name" value="BCAS3-like"/>
</dbReference>
<protein>
    <recommendedName>
        <fullName evidence="7">BCAS3 domain-containing protein</fullName>
    </recommendedName>
</protein>
<feature type="domain" description="BCAS3" evidence="3">
    <location>
        <begin position="583"/>
        <end position="611"/>
    </location>
</feature>
<evidence type="ECO:0008006" key="7">
    <source>
        <dbReference type="Google" id="ProtNLM"/>
    </source>
</evidence>
<evidence type="ECO:0000259" key="3">
    <source>
        <dbReference type="Pfam" id="PF12490"/>
    </source>
</evidence>
<dbReference type="InterPro" id="IPR036322">
    <property type="entry name" value="WD40_repeat_dom_sf"/>
</dbReference>
<dbReference type="PANTHER" id="PTHR13268:SF0">
    <property type="entry name" value="BCAS3 MICROTUBULE ASSOCIATED CELL MIGRATION FACTOR"/>
    <property type="match status" value="1"/>
</dbReference>
<dbReference type="InterPro" id="IPR048382">
    <property type="entry name" value="BCAS3_WD40"/>
</dbReference>
<dbReference type="InterPro" id="IPR015943">
    <property type="entry name" value="WD40/YVTN_repeat-like_dom_sf"/>
</dbReference>
<dbReference type="Pfam" id="PF12490">
    <property type="entry name" value="BCAS3"/>
    <property type="match status" value="2"/>
</dbReference>
<evidence type="ECO:0000256" key="2">
    <source>
        <dbReference type="SAM" id="MobiDB-lite"/>
    </source>
</evidence>
<dbReference type="KEGG" id="smo:SELMODRAFT_443277"/>